<dbReference type="EMBL" id="JAZHXI010000018">
    <property type="protein sequence ID" value="KAL2061949.1"/>
    <property type="molecule type" value="Genomic_DNA"/>
</dbReference>
<keyword evidence="3" id="KW-1185">Reference proteome</keyword>
<proteinExistence type="predicted"/>
<feature type="signal peptide" evidence="1">
    <location>
        <begin position="1"/>
        <end position="20"/>
    </location>
</feature>
<sequence>MKFDLINAITLLALVNGALSAPEPIPDNQADKAAAIKEAGEGFSPRDEPSGLAKRAGCDYSVDLDLGVHGGQVLASIADSASRLTGPLSIRTSISSAPGRGPGAAVIMAFPLRARTSGLLLSAIASVPIVTGDFEWLNEAFSWWRLSEEKLEFGRFIYIR</sequence>
<feature type="chain" id="PRO_5045439190" evidence="1">
    <location>
        <begin position="21"/>
        <end position="160"/>
    </location>
</feature>
<protein>
    <submittedName>
        <fullName evidence="2">Uncharacterized protein</fullName>
    </submittedName>
</protein>
<evidence type="ECO:0000256" key="1">
    <source>
        <dbReference type="SAM" id="SignalP"/>
    </source>
</evidence>
<organism evidence="2 3">
    <name type="scientific">Oculimacula yallundae</name>
    <dbReference type="NCBI Taxonomy" id="86028"/>
    <lineage>
        <taxon>Eukaryota</taxon>
        <taxon>Fungi</taxon>
        <taxon>Dikarya</taxon>
        <taxon>Ascomycota</taxon>
        <taxon>Pezizomycotina</taxon>
        <taxon>Leotiomycetes</taxon>
        <taxon>Helotiales</taxon>
        <taxon>Ploettnerulaceae</taxon>
        <taxon>Oculimacula</taxon>
    </lineage>
</organism>
<dbReference type="Proteomes" id="UP001595075">
    <property type="component" value="Unassembled WGS sequence"/>
</dbReference>
<name>A0ABR4BWC9_9HELO</name>
<keyword evidence="1" id="KW-0732">Signal</keyword>
<accession>A0ABR4BWC9</accession>
<evidence type="ECO:0000313" key="2">
    <source>
        <dbReference type="EMBL" id="KAL2061949.1"/>
    </source>
</evidence>
<comment type="caution">
    <text evidence="2">The sequence shown here is derived from an EMBL/GenBank/DDBJ whole genome shotgun (WGS) entry which is preliminary data.</text>
</comment>
<reference evidence="2 3" key="1">
    <citation type="journal article" date="2024" name="Commun. Biol.">
        <title>Comparative genomic analysis of thermophilic fungi reveals convergent evolutionary adaptations and gene losses.</title>
        <authorList>
            <person name="Steindorff A.S."/>
            <person name="Aguilar-Pontes M.V."/>
            <person name="Robinson A.J."/>
            <person name="Andreopoulos B."/>
            <person name="LaButti K."/>
            <person name="Kuo A."/>
            <person name="Mondo S."/>
            <person name="Riley R."/>
            <person name="Otillar R."/>
            <person name="Haridas S."/>
            <person name="Lipzen A."/>
            <person name="Grimwood J."/>
            <person name="Schmutz J."/>
            <person name="Clum A."/>
            <person name="Reid I.D."/>
            <person name="Moisan M.C."/>
            <person name="Butler G."/>
            <person name="Nguyen T.T.M."/>
            <person name="Dewar K."/>
            <person name="Conant G."/>
            <person name="Drula E."/>
            <person name="Henrissat B."/>
            <person name="Hansel C."/>
            <person name="Singer S."/>
            <person name="Hutchinson M.I."/>
            <person name="de Vries R.P."/>
            <person name="Natvig D.O."/>
            <person name="Powell A.J."/>
            <person name="Tsang A."/>
            <person name="Grigoriev I.V."/>
        </authorList>
    </citation>
    <scope>NUCLEOTIDE SEQUENCE [LARGE SCALE GENOMIC DNA]</scope>
    <source>
        <strain evidence="2 3">CBS 494.80</strain>
    </source>
</reference>
<evidence type="ECO:0000313" key="3">
    <source>
        <dbReference type="Proteomes" id="UP001595075"/>
    </source>
</evidence>
<gene>
    <name evidence="2" type="ORF">VTL71DRAFT_7327</name>
</gene>